<dbReference type="SUPFAM" id="SSF51182">
    <property type="entry name" value="RmlC-like cupins"/>
    <property type="match status" value="1"/>
</dbReference>
<dbReference type="OrthoDB" id="2536004at2"/>
<reference evidence="5 6" key="1">
    <citation type="submission" date="2016-04" db="EMBL/GenBank/DDBJ databases">
        <authorList>
            <consortium name="Pathogen Informatics"/>
        </authorList>
    </citation>
    <scope>NUCLEOTIDE SEQUENCE [LARGE SCALE GENOMIC DNA]</scope>
    <source>
        <strain evidence="5 6">H044680328</strain>
    </source>
</reference>
<sequence length="254" mass="27782">MVWLERHAQFNPDAWPAPVLGIAAALGDHDSGLHQHGRGQLLYTRAGSARITLADRVCLLPPSRAVWIPPGVAHRAQMRQVVDYRSLYFVPGLPGLPAEVAVLAVSDLLAAVLEPMAQAPLDSPWHEGRNAHLLALCLDEIARAPQEPMLLPMPRDRRLARWLDDGLPPTLGELAARAGASERTIGRIMQKETGMGYQAWRQQWRLLRAIELLAEGVSLTAAAQVLGFADASAFGAFFRQMTGSTPRAYLAARR</sequence>
<dbReference type="GeneID" id="56589453"/>
<dbReference type="RefSeq" id="WP_025516127.1">
    <property type="nucleotide sequence ID" value="NZ_CP016340.1"/>
</dbReference>
<dbReference type="CDD" id="cd06124">
    <property type="entry name" value="cupin_NimR-like_N"/>
    <property type="match status" value="1"/>
</dbReference>
<evidence type="ECO:0000256" key="2">
    <source>
        <dbReference type="ARBA" id="ARBA00023125"/>
    </source>
</evidence>
<dbReference type="InterPro" id="IPR018062">
    <property type="entry name" value="HTH_AraC-typ_CS"/>
</dbReference>
<dbReference type="InterPro" id="IPR009057">
    <property type="entry name" value="Homeodomain-like_sf"/>
</dbReference>
<evidence type="ECO:0000313" key="6">
    <source>
        <dbReference type="Proteomes" id="UP000076825"/>
    </source>
</evidence>
<evidence type="ECO:0000256" key="1">
    <source>
        <dbReference type="ARBA" id="ARBA00023015"/>
    </source>
</evidence>
<gene>
    <name evidence="5" type="primary">ripA_10</name>
    <name evidence="5" type="ORF">SAMEA3906487_03308</name>
</gene>
<dbReference type="PANTHER" id="PTHR11019:SF159">
    <property type="entry name" value="TRANSCRIPTIONAL REGULATOR-RELATED"/>
    <property type="match status" value="1"/>
</dbReference>
<dbReference type="Pfam" id="PF02311">
    <property type="entry name" value="AraC_binding"/>
    <property type="match status" value="1"/>
</dbReference>
<dbReference type="GO" id="GO:0043565">
    <property type="term" value="F:sequence-specific DNA binding"/>
    <property type="evidence" value="ECO:0007669"/>
    <property type="project" value="InterPro"/>
</dbReference>
<dbReference type="InterPro" id="IPR018060">
    <property type="entry name" value="HTH_AraC"/>
</dbReference>
<dbReference type="PROSITE" id="PS00041">
    <property type="entry name" value="HTH_ARAC_FAMILY_1"/>
    <property type="match status" value="1"/>
</dbReference>
<dbReference type="SUPFAM" id="SSF46689">
    <property type="entry name" value="Homeodomain-like"/>
    <property type="match status" value="1"/>
</dbReference>
<dbReference type="GO" id="GO:0003700">
    <property type="term" value="F:DNA-binding transcription factor activity"/>
    <property type="evidence" value="ECO:0007669"/>
    <property type="project" value="InterPro"/>
</dbReference>
<dbReference type="SMART" id="SM00342">
    <property type="entry name" value="HTH_ARAC"/>
    <property type="match status" value="1"/>
</dbReference>
<feature type="domain" description="HTH araC/xylS-type" evidence="4">
    <location>
        <begin position="170"/>
        <end position="252"/>
    </location>
</feature>
<keyword evidence="6" id="KW-1185">Reference proteome</keyword>
<dbReference type="EMBL" id="LT546645">
    <property type="protein sequence ID" value="SAI72603.1"/>
    <property type="molecule type" value="Genomic_DNA"/>
</dbReference>
<dbReference type="PROSITE" id="PS01124">
    <property type="entry name" value="HTH_ARAC_FAMILY_2"/>
    <property type="match status" value="1"/>
</dbReference>
<dbReference type="Gene3D" id="2.60.120.10">
    <property type="entry name" value="Jelly Rolls"/>
    <property type="match status" value="1"/>
</dbReference>
<dbReference type="InterPro" id="IPR014710">
    <property type="entry name" value="RmlC-like_jellyroll"/>
</dbReference>
<accession>A0A157SR19</accession>
<proteinExistence type="predicted"/>
<organism evidence="5 6">
    <name type="scientific">Bordetella trematum</name>
    <dbReference type="NCBI Taxonomy" id="123899"/>
    <lineage>
        <taxon>Bacteria</taxon>
        <taxon>Pseudomonadati</taxon>
        <taxon>Pseudomonadota</taxon>
        <taxon>Betaproteobacteria</taxon>
        <taxon>Burkholderiales</taxon>
        <taxon>Alcaligenaceae</taxon>
        <taxon>Bordetella</taxon>
    </lineage>
</organism>
<dbReference type="Pfam" id="PF12833">
    <property type="entry name" value="HTH_18"/>
    <property type="match status" value="1"/>
</dbReference>
<dbReference type="Proteomes" id="UP000076825">
    <property type="component" value="Chromosome 1"/>
</dbReference>
<dbReference type="InterPro" id="IPR011051">
    <property type="entry name" value="RmlC_Cupin_sf"/>
</dbReference>
<protein>
    <submittedName>
        <fullName evidence="5">Transcriptional regulator</fullName>
    </submittedName>
</protein>
<keyword evidence="2" id="KW-0238">DNA-binding</keyword>
<evidence type="ECO:0000313" key="5">
    <source>
        <dbReference type="EMBL" id="SAI72603.1"/>
    </source>
</evidence>
<dbReference type="PATRIC" id="fig|123899.6.peg.3306"/>
<dbReference type="eggNOG" id="COG2207">
    <property type="taxonomic scope" value="Bacteria"/>
</dbReference>
<dbReference type="STRING" id="123899.SAMEA3906487_03308"/>
<evidence type="ECO:0000256" key="3">
    <source>
        <dbReference type="ARBA" id="ARBA00023163"/>
    </source>
</evidence>
<dbReference type="Gene3D" id="1.10.10.60">
    <property type="entry name" value="Homeodomain-like"/>
    <property type="match status" value="1"/>
</dbReference>
<dbReference type="PANTHER" id="PTHR11019">
    <property type="entry name" value="HTH-TYPE TRANSCRIPTIONAL REGULATOR NIMR"/>
    <property type="match status" value="1"/>
</dbReference>
<keyword evidence="1" id="KW-0805">Transcription regulation</keyword>
<dbReference type="KEGG" id="btrm:SAMEA390648703308"/>
<keyword evidence="3" id="KW-0804">Transcription</keyword>
<dbReference type="AlphaFoldDB" id="A0A157SR19"/>
<evidence type="ECO:0000259" key="4">
    <source>
        <dbReference type="PROSITE" id="PS01124"/>
    </source>
</evidence>
<name>A0A157SR19_9BORD</name>
<dbReference type="InterPro" id="IPR003313">
    <property type="entry name" value="AraC-bd"/>
</dbReference>